<comment type="caution">
    <text evidence="1">The sequence shown here is derived from an EMBL/GenBank/DDBJ whole genome shotgun (WGS) entry which is preliminary data.</text>
</comment>
<accession>A0ABW1T2Z0</accession>
<dbReference type="Proteomes" id="UP001596138">
    <property type="component" value="Unassembled WGS sequence"/>
</dbReference>
<evidence type="ECO:0000313" key="1">
    <source>
        <dbReference type="EMBL" id="MFC6238405.1"/>
    </source>
</evidence>
<dbReference type="EMBL" id="JBHSTI010000008">
    <property type="protein sequence ID" value="MFC6238405.1"/>
    <property type="molecule type" value="Genomic_DNA"/>
</dbReference>
<dbReference type="RefSeq" id="WP_386766592.1">
    <property type="nucleotide sequence ID" value="NZ_JBHSTI010000008.1"/>
</dbReference>
<protein>
    <submittedName>
        <fullName evidence="1">Uncharacterized protein</fullName>
    </submittedName>
</protein>
<sequence length="64" mass="6772">MTLITGFAETKSKTPDGMKAGRRVVPAAVVIGIGTAHAVHDDWTVEALCGVTMVDALLNPEDHR</sequence>
<organism evidence="1 2">
    <name type="scientific">Longivirga aurantiaca</name>
    <dbReference type="NCBI Taxonomy" id="1837743"/>
    <lineage>
        <taxon>Bacteria</taxon>
        <taxon>Bacillati</taxon>
        <taxon>Actinomycetota</taxon>
        <taxon>Actinomycetes</taxon>
        <taxon>Sporichthyales</taxon>
        <taxon>Sporichthyaceae</taxon>
        <taxon>Longivirga</taxon>
    </lineage>
</organism>
<keyword evidence="2" id="KW-1185">Reference proteome</keyword>
<proteinExistence type="predicted"/>
<reference evidence="2" key="1">
    <citation type="journal article" date="2019" name="Int. J. Syst. Evol. Microbiol.">
        <title>The Global Catalogue of Microorganisms (GCM) 10K type strain sequencing project: providing services to taxonomists for standard genome sequencing and annotation.</title>
        <authorList>
            <consortium name="The Broad Institute Genomics Platform"/>
            <consortium name="The Broad Institute Genome Sequencing Center for Infectious Disease"/>
            <person name="Wu L."/>
            <person name="Ma J."/>
        </authorList>
    </citation>
    <scope>NUCLEOTIDE SEQUENCE [LARGE SCALE GENOMIC DNA]</scope>
    <source>
        <strain evidence="2">CGMCC 4.7317</strain>
    </source>
</reference>
<evidence type="ECO:0000313" key="2">
    <source>
        <dbReference type="Proteomes" id="UP001596138"/>
    </source>
</evidence>
<name>A0ABW1T2Z0_9ACTN</name>
<gene>
    <name evidence="1" type="ORF">ACFQGU_11000</name>
</gene>